<dbReference type="GO" id="GO:0030246">
    <property type="term" value="F:carbohydrate binding"/>
    <property type="evidence" value="ECO:0007669"/>
    <property type="project" value="UniProtKB-KW"/>
</dbReference>
<dbReference type="Pfam" id="PF00139">
    <property type="entry name" value="Lectin_legB"/>
    <property type="match status" value="1"/>
</dbReference>
<dbReference type="InterPro" id="IPR019825">
    <property type="entry name" value="Lectin_legB_Mn/Ca_BS"/>
</dbReference>
<dbReference type="OrthoDB" id="1389823at2759"/>
<protein>
    <recommendedName>
        <fullName evidence="5">Legume lectin domain-containing protein</fullName>
    </recommendedName>
</protein>
<dbReference type="InterPro" id="IPR050258">
    <property type="entry name" value="Leguminous_Lectin"/>
</dbReference>
<dbReference type="Proteomes" id="UP000242715">
    <property type="component" value="Unassembled WGS sequence"/>
</dbReference>
<feature type="domain" description="Legume lectin" evidence="5">
    <location>
        <begin position="31"/>
        <end position="262"/>
    </location>
</feature>
<reference evidence="7" key="1">
    <citation type="journal article" date="2017" name="Front. Plant Sci.">
        <title>Climate Clever Clovers: New Paradigm to Reduce the Environmental Footprint of Ruminants by Breeding Low Methanogenic Forages Utilizing Haplotype Variation.</title>
        <authorList>
            <person name="Kaur P."/>
            <person name="Appels R."/>
            <person name="Bayer P.E."/>
            <person name="Keeble-Gagnere G."/>
            <person name="Wang J."/>
            <person name="Hirakawa H."/>
            <person name="Shirasawa K."/>
            <person name="Vercoe P."/>
            <person name="Stefanova K."/>
            <person name="Durmic Z."/>
            <person name="Nichols P."/>
            <person name="Revell C."/>
            <person name="Isobe S.N."/>
            <person name="Edwards D."/>
            <person name="Erskine W."/>
        </authorList>
    </citation>
    <scope>NUCLEOTIDE SEQUENCE [LARGE SCALE GENOMIC DNA]</scope>
    <source>
        <strain evidence="7">cv. Daliak</strain>
    </source>
</reference>
<dbReference type="Gene3D" id="2.60.120.200">
    <property type="match status" value="1"/>
</dbReference>
<comment type="similarity">
    <text evidence="1">Belongs to the leguminous lectin family.</text>
</comment>
<dbReference type="SUPFAM" id="SSF49899">
    <property type="entry name" value="Concanavalin A-like lectins/glucanases"/>
    <property type="match status" value="1"/>
</dbReference>
<organism evidence="6 7">
    <name type="scientific">Trifolium subterraneum</name>
    <name type="common">Subterranean clover</name>
    <dbReference type="NCBI Taxonomy" id="3900"/>
    <lineage>
        <taxon>Eukaryota</taxon>
        <taxon>Viridiplantae</taxon>
        <taxon>Streptophyta</taxon>
        <taxon>Embryophyta</taxon>
        <taxon>Tracheophyta</taxon>
        <taxon>Spermatophyta</taxon>
        <taxon>Magnoliopsida</taxon>
        <taxon>eudicotyledons</taxon>
        <taxon>Gunneridae</taxon>
        <taxon>Pentapetalae</taxon>
        <taxon>rosids</taxon>
        <taxon>fabids</taxon>
        <taxon>Fabales</taxon>
        <taxon>Fabaceae</taxon>
        <taxon>Papilionoideae</taxon>
        <taxon>50 kb inversion clade</taxon>
        <taxon>NPAAA clade</taxon>
        <taxon>Hologalegina</taxon>
        <taxon>IRL clade</taxon>
        <taxon>Trifolieae</taxon>
        <taxon>Trifolium</taxon>
    </lineage>
</organism>
<keyword evidence="2" id="KW-0430">Lectin</keyword>
<evidence type="ECO:0000256" key="2">
    <source>
        <dbReference type="ARBA" id="ARBA00022734"/>
    </source>
</evidence>
<evidence type="ECO:0000256" key="1">
    <source>
        <dbReference type="ARBA" id="ARBA00007606"/>
    </source>
</evidence>
<evidence type="ECO:0000259" key="5">
    <source>
        <dbReference type="Pfam" id="PF00139"/>
    </source>
</evidence>
<proteinExistence type="inferred from homology"/>
<evidence type="ECO:0000313" key="7">
    <source>
        <dbReference type="Proteomes" id="UP000242715"/>
    </source>
</evidence>
<sequence>MANFFPTNIQKLFSVVLVILLATELVNSHKSVSFNITNFKNAAITVQGSAEISASGVLELNDPNDPEVFVGRVLYATPVPIWDRSTGNVASFITTFTFIVEDVGRWPPADGLAFFLAPTNHTQIPDNSDGGKLGLVDGNSHFNQFVGVEFDSFINEWDPDYSHIGIDVNSLISLKTTPWKRVNGEVVNVSIAYDSNSKTLSVFLPDNNGQLSTVAQVVVDFKDVLPETVIIGFSASNSIDYRQHHIIKSWSFHSTFKTTPKKTLRITSSNDISSYVA</sequence>
<dbReference type="PIRSF" id="PIRSF002690">
    <property type="entry name" value="L-type_lectin_plant"/>
    <property type="match status" value="1"/>
</dbReference>
<keyword evidence="3" id="KW-0325">Glycoprotein</keyword>
<dbReference type="InterPro" id="IPR013320">
    <property type="entry name" value="ConA-like_dom_sf"/>
</dbReference>
<name>A0A2Z6LMB3_TRISU</name>
<feature type="chain" id="PRO_5016362824" description="Legume lectin domain-containing protein" evidence="4">
    <location>
        <begin position="29"/>
        <end position="277"/>
    </location>
</feature>
<keyword evidence="4" id="KW-0732">Signal</keyword>
<evidence type="ECO:0000256" key="4">
    <source>
        <dbReference type="SAM" id="SignalP"/>
    </source>
</evidence>
<keyword evidence="7" id="KW-1185">Reference proteome</keyword>
<evidence type="ECO:0000256" key="3">
    <source>
        <dbReference type="ARBA" id="ARBA00023180"/>
    </source>
</evidence>
<accession>A0A2Z6LMB3</accession>
<dbReference type="PANTHER" id="PTHR32401:SF49">
    <property type="entry name" value="OS10G0129200 PROTEIN"/>
    <property type="match status" value="1"/>
</dbReference>
<dbReference type="AlphaFoldDB" id="A0A2Z6LMB3"/>
<dbReference type="InterPro" id="IPR016363">
    <property type="entry name" value="L-lectin"/>
</dbReference>
<feature type="signal peptide" evidence="4">
    <location>
        <begin position="1"/>
        <end position="28"/>
    </location>
</feature>
<dbReference type="EMBL" id="DF973165">
    <property type="protein sequence ID" value="GAU17022.1"/>
    <property type="molecule type" value="Genomic_DNA"/>
</dbReference>
<dbReference type="PROSITE" id="PS00307">
    <property type="entry name" value="LECTIN_LEGUME_BETA"/>
    <property type="match status" value="1"/>
</dbReference>
<dbReference type="InterPro" id="IPR001220">
    <property type="entry name" value="Legume_lectin_dom"/>
</dbReference>
<dbReference type="CDD" id="cd06899">
    <property type="entry name" value="lectin_legume_LecRK_Arcelin_ConA"/>
    <property type="match status" value="1"/>
</dbReference>
<gene>
    <name evidence="6" type="ORF">TSUD_37800</name>
</gene>
<evidence type="ECO:0000313" key="6">
    <source>
        <dbReference type="EMBL" id="GAU17022.1"/>
    </source>
</evidence>
<dbReference type="GO" id="GO:0009610">
    <property type="term" value="P:response to symbiotic fungus"/>
    <property type="evidence" value="ECO:0007669"/>
    <property type="project" value="UniProtKB-ARBA"/>
</dbReference>
<dbReference type="PANTHER" id="PTHR32401">
    <property type="entry name" value="CONCANAVALIN A-LIKE LECTIN FAMILY PROTEIN"/>
    <property type="match status" value="1"/>
</dbReference>